<evidence type="ECO:0000256" key="1">
    <source>
        <dbReference type="ARBA" id="ARBA00022723"/>
    </source>
</evidence>
<keyword evidence="1" id="KW-0479">Metal-binding</keyword>
<dbReference type="InterPro" id="IPR006642">
    <property type="entry name" value="Rad18_UBZ4"/>
</dbReference>
<evidence type="ECO:0000256" key="5">
    <source>
        <dbReference type="ARBA" id="ARBA00023204"/>
    </source>
</evidence>
<keyword evidence="3" id="KW-0863">Zinc-finger</keyword>
<keyword evidence="2" id="KW-0227">DNA damage</keyword>
<dbReference type="GO" id="GO:0004222">
    <property type="term" value="F:metalloendopeptidase activity"/>
    <property type="evidence" value="ECO:0007669"/>
    <property type="project" value="InterPro"/>
</dbReference>
<feature type="domain" description="UBZ4-type" evidence="7">
    <location>
        <begin position="212"/>
        <end position="235"/>
    </location>
</feature>
<dbReference type="PANTHER" id="PTHR21220:SF0">
    <property type="entry name" value="DNA-DEPENDENT METALLOPROTEASE SPRTN"/>
    <property type="match status" value="1"/>
</dbReference>
<keyword evidence="5" id="KW-0234">DNA repair</keyword>
<sequence length="241" mass="27166">MHRINMRAGTNITIYHNFHDEVRYHQKHWWRCTGPCRMRPPFYGWLKRSMNRAPGKNDFWWDEHQMTCGGNFIKVKEPEGYGTKKKTSQVSNGKSQSQTLQSPLDRYFTGTGHVLGRLSSSEDSSSCNLNVDRPENSVGNSGSKFNMHSVENYNTKIDLKAPKIILTAEENVATITISKNSSELLIENKIAGSSRNRDTGNDESVDNDVTICVPCPVCNAYVPENAINSHLDLCLAKTHDS</sequence>
<dbReference type="AlphaFoldDB" id="A0A238BLM8"/>
<keyword evidence="9" id="KW-1185">Reference proteome</keyword>
<dbReference type="Pfam" id="PF22934">
    <property type="entry name" value="SPRTN_ZBD"/>
    <property type="match status" value="1"/>
</dbReference>
<name>A0A238BLM8_9BILA</name>
<accession>A0A238BLM8</accession>
<evidence type="ECO:0000313" key="8">
    <source>
        <dbReference type="EMBL" id="OZC05570.1"/>
    </source>
</evidence>
<reference evidence="8 9" key="1">
    <citation type="submission" date="2015-12" db="EMBL/GenBank/DDBJ databases">
        <title>Draft genome of the nematode, Onchocerca flexuosa.</title>
        <authorList>
            <person name="Mitreva M."/>
        </authorList>
    </citation>
    <scope>NUCLEOTIDE SEQUENCE [LARGE SCALE GENOMIC DNA]</scope>
    <source>
        <strain evidence="8">Red Deer</strain>
    </source>
</reference>
<proteinExistence type="predicted"/>
<evidence type="ECO:0000256" key="2">
    <source>
        <dbReference type="ARBA" id="ARBA00022763"/>
    </source>
</evidence>
<dbReference type="GO" id="GO:0005634">
    <property type="term" value="C:nucleus"/>
    <property type="evidence" value="ECO:0007669"/>
    <property type="project" value="TreeGrafter"/>
</dbReference>
<dbReference type="OrthoDB" id="5236983at2759"/>
<evidence type="ECO:0000313" key="9">
    <source>
        <dbReference type="Proteomes" id="UP000242913"/>
    </source>
</evidence>
<feature type="compositionally biased region" description="Polar residues" evidence="6">
    <location>
        <begin position="88"/>
        <end position="101"/>
    </location>
</feature>
<dbReference type="Proteomes" id="UP000242913">
    <property type="component" value="Unassembled WGS sequence"/>
</dbReference>
<dbReference type="GO" id="GO:0006281">
    <property type="term" value="P:DNA repair"/>
    <property type="evidence" value="ECO:0007669"/>
    <property type="project" value="UniProtKB-KW"/>
</dbReference>
<dbReference type="Gene3D" id="3.30.160.60">
    <property type="entry name" value="Classic Zinc Finger"/>
    <property type="match status" value="1"/>
</dbReference>
<evidence type="ECO:0000256" key="4">
    <source>
        <dbReference type="ARBA" id="ARBA00022833"/>
    </source>
</evidence>
<keyword evidence="4" id="KW-0862">Zinc</keyword>
<dbReference type="EMBL" id="KZ270763">
    <property type="protein sequence ID" value="OZC05570.1"/>
    <property type="molecule type" value="Genomic_DNA"/>
</dbReference>
<evidence type="ECO:0000256" key="6">
    <source>
        <dbReference type="SAM" id="MobiDB-lite"/>
    </source>
</evidence>
<feature type="region of interest" description="Disordered" evidence="6">
    <location>
        <begin position="79"/>
        <end position="101"/>
    </location>
</feature>
<evidence type="ECO:0000256" key="3">
    <source>
        <dbReference type="ARBA" id="ARBA00022771"/>
    </source>
</evidence>
<protein>
    <recommendedName>
        <fullName evidence="7">UBZ4-type domain-containing protein</fullName>
    </recommendedName>
</protein>
<dbReference type="PANTHER" id="PTHR21220">
    <property type="entry name" value="DNA-DEPENDENT METALLOPROTEASE SPRTN"/>
    <property type="match status" value="1"/>
</dbReference>
<evidence type="ECO:0000259" key="7">
    <source>
        <dbReference type="SMART" id="SM00734"/>
    </source>
</evidence>
<organism evidence="8 9">
    <name type="scientific">Onchocerca flexuosa</name>
    <dbReference type="NCBI Taxonomy" id="387005"/>
    <lineage>
        <taxon>Eukaryota</taxon>
        <taxon>Metazoa</taxon>
        <taxon>Ecdysozoa</taxon>
        <taxon>Nematoda</taxon>
        <taxon>Chromadorea</taxon>
        <taxon>Rhabditida</taxon>
        <taxon>Spirurina</taxon>
        <taxon>Spiruromorpha</taxon>
        <taxon>Filarioidea</taxon>
        <taxon>Onchocercidae</taxon>
        <taxon>Onchocerca</taxon>
    </lineage>
</organism>
<dbReference type="GO" id="GO:0031593">
    <property type="term" value="F:polyubiquitin modification-dependent protein binding"/>
    <property type="evidence" value="ECO:0007669"/>
    <property type="project" value="TreeGrafter"/>
</dbReference>
<dbReference type="GO" id="GO:0003697">
    <property type="term" value="F:single-stranded DNA binding"/>
    <property type="evidence" value="ECO:0007669"/>
    <property type="project" value="InterPro"/>
</dbReference>
<dbReference type="InterPro" id="IPR044245">
    <property type="entry name" value="Spartan"/>
</dbReference>
<dbReference type="InterPro" id="IPR055220">
    <property type="entry name" value="SPRTN_ZBD"/>
</dbReference>
<dbReference type="GO" id="GO:0008270">
    <property type="term" value="F:zinc ion binding"/>
    <property type="evidence" value="ECO:0007669"/>
    <property type="project" value="UniProtKB-KW"/>
</dbReference>
<gene>
    <name evidence="8" type="ORF">X798_07456</name>
</gene>
<dbReference type="SMART" id="SM00734">
    <property type="entry name" value="ZnF_Rad18"/>
    <property type="match status" value="1"/>
</dbReference>